<proteinExistence type="predicted"/>
<evidence type="ECO:0000256" key="1">
    <source>
        <dbReference type="SAM" id="MobiDB-lite"/>
    </source>
</evidence>
<gene>
    <name evidence="2" type="ORF">FHU37_002893</name>
</gene>
<evidence type="ECO:0000313" key="2">
    <source>
        <dbReference type="EMBL" id="NYI05950.1"/>
    </source>
</evidence>
<feature type="region of interest" description="Disordered" evidence="1">
    <location>
        <begin position="1"/>
        <end position="83"/>
    </location>
</feature>
<dbReference type="Proteomes" id="UP000567795">
    <property type="component" value="Unassembled WGS sequence"/>
</dbReference>
<feature type="compositionally biased region" description="Basic and acidic residues" evidence="1">
    <location>
        <begin position="1"/>
        <end position="22"/>
    </location>
</feature>
<dbReference type="EMBL" id="JACBZD010000001">
    <property type="protein sequence ID" value="NYI05950.1"/>
    <property type="molecule type" value="Genomic_DNA"/>
</dbReference>
<feature type="compositionally biased region" description="Basic and acidic residues" evidence="1">
    <location>
        <begin position="61"/>
        <end position="73"/>
    </location>
</feature>
<sequence length="83" mass="8513">MAGDSVERRDHDPAGTERRTARDATPVPMRTLLACGRAAAALSEAPHSTAAADQPEQPAEAPRDADEGDDTAHQHGSGCPAAA</sequence>
<feature type="compositionally biased region" description="Low complexity" evidence="1">
    <location>
        <begin position="50"/>
        <end position="60"/>
    </location>
</feature>
<dbReference type="RefSeq" id="WP_179814598.1">
    <property type="nucleotide sequence ID" value="NZ_JACBZD010000001.1"/>
</dbReference>
<protein>
    <submittedName>
        <fullName evidence="2">Uncharacterized protein</fullName>
    </submittedName>
</protein>
<keyword evidence="3" id="KW-1185">Reference proteome</keyword>
<reference evidence="2 3" key="1">
    <citation type="submission" date="2020-07" db="EMBL/GenBank/DDBJ databases">
        <title>Sequencing the genomes of 1000 actinobacteria strains.</title>
        <authorList>
            <person name="Klenk H.-P."/>
        </authorList>
    </citation>
    <scope>NUCLEOTIDE SEQUENCE [LARGE SCALE GENOMIC DNA]</scope>
    <source>
        <strain evidence="2 3">DSM 42178</strain>
    </source>
</reference>
<organism evidence="2 3">
    <name type="scientific">Allostreptomyces psammosilenae</name>
    <dbReference type="NCBI Taxonomy" id="1892865"/>
    <lineage>
        <taxon>Bacteria</taxon>
        <taxon>Bacillati</taxon>
        <taxon>Actinomycetota</taxon>
        <taxon>Actinomycetes</taxon>
        <taxon>Kitasatosporales</taxon>
        <taxon>Streptomycetaceae</taxon>
        <taxon>Allostreptomyces</taxon>
    </lineage>
</organism>
<comment type="caution">
    <text evidence="2">The sequence shown here is derived from an EMBL/GenBank/DDBJ whole genome shotgun (WGS) entry which is preliminary data.</text>
</comment>
<name>A0A852ZXH9_9ACTN</name>
<evidence type="ECO:0000313" key="3">
    <source>
        <dbReference type="Proteomes" id="UP000567795"/>
    </source>
</evidence>
<accession>A0A852ZXH9</accession>
<dbReference type="AlphaFoldDB" id="A0A852ZXH9"/>